<evidence type="ECO:0000256" key="1">
    <source>
        <dbReference type="SAM" id="Coils"/>
    </source>
</evidence>
<feature type="coiled-coil region" evidence="1">
    <location>
        <begin position="29"/>
        <end position="56"/>
    </location>
</feature>
<reference evidence="2 3" key="1">
    <citation type="submission" date="2020-03" db="EMBL/GenBank/DDBJ databases">
        <title>Leucobacter sp. nov., isolated from beetles.</title>
        <authorList>
            <person name="Hyun D.-W."/>
            <person name="Bae J.-W."/>
        </authorList>
    </citation>
    <scope>NUCLEOTIDE SEQUENCE [LARGE SCALE GENOMIC DNA]</scope>
    <source>
        <strain evidence="2 3">HDW9A</strain>
    </source>
</reference>
<evidence type="ECO:0000313" key="2">
    <source>
        <dbReference type="EMBL" id="QIM18925.1"/>
    </source>
</evidence>
<organism evidence="2 3">
    <name type="scientific">Leucobacter coleopterorum</name>
    <dbReference type="NCBI Taxonomy" id="2714933"/>
    <lineage>
        <taxon>Bacteria</taxon>
        <taxon>Bacillati</taxon>
        <taxon>Actinomycetota</taxon>
        <taxon>Actinomycetes</taxon>
        <taxon>Micrococcales</taxon>
        <taxon>Microbacteriaceae</taxon>
        <taxon>Leucobacter</taxon>
    </lineage>
</organism>
<accession>A0ABX6JX83</accession>
<evidence type="ECO:0000313" key="3">
    <source>
        <dbReference type="Proteomes" id="UP000503441"/>
    </source>
</evidence>
<name>A0ABX6JX83_9MICO</name>
<keyword evidence="3" id="KW-1185">Reference proteome</keyword>
<keyword evidence="1" id="KW-0175">Coiled coil</keyword>
<sequence>MSSNTNQGMGSLGSVRRVFDEQSPYVLALGVLMNRLETTEQTLRELEAERTAILSEVYQLAVAESDGLGADTPSGKSGELAYRAVRAEVAMVLGVGERGVDRQLSQAELLHRAYPRVSEALADAHISYRHAEVILDAGNVIGSGDDSSTVGRRADYENAVLAFAVEETPLG</sequence>
<gene>
    <name evidence="2" type="ORF">G7066_10600</name>
</gene>
<dbReference type="Proteomes" id="UP000503441">
    <property type="component" value="Chromosome"/>
</dbReference>
<dbReference type="RefSeq" id="WP_166330989.1">
    <property type="nucleotide sequence ID" value="NZ_CP049933.1"/>
</dbReference>
<dbReference type="EMBL" id="CP049933">
    <property type="protein sequence ID" value="QIM18925.1"/>
    <property type="molecule type" value="Genomic_DNA"/>
</dbReference>
<protein>
    <submittedName>
        <fullName evidence="2">DUF222 domain-containing protein</fullName>
    </submittedName>
</protein>
<proteinExistence type="predicted"/>